<dbReference type="Proteomes" id="UP000224291">
    <property type="component" value="Segment"/>
</dbReference>
<reference evidence="1 2" key="1">
    <citation type="submission" date="2015-05" db="EMBL/GenBank/DDBJ databases">
        <authorList>
            <person name="Liu X."/>
            <person name="Tong Y."/>
            <person name="Huang Y."/>
            <person name="Fan H."/>
            <person name="An X."/>
            <person name="Mi Z."/>
            <person name="Zhang Z."/>
        </authorList>
    </citation>
    <scope>NUCLEOTIDE SEQUENCE [LARGE SCALE GENOMIC DNA]</scope>
</reference>
<dbReference type="EMBL" id="KR560069">
    <property type="protein sequence ID" value="AKO61584.1"/>
    <property type="molecule type" value="Genomic_DNA"/>
</dbReference>
<organism evidence="1 2">
    <name type="scientific">Stenotrophomonas phage IME-SM1</name>
    <dbReference type="NCBI Taxonomy" id="1654717"/>
    <lineage>
        <taxon>Viruses</taxon>
        <taxon>Duplodnaviria</taxon>
        <taxon>Heunggongvirae</taxon>
        <taxon>Uroviricota</taxon>
        <taxon>Caudoviricetes</taxon>
        <taxon>Menderavirus</taxon>
        <taxon>Menderavirus IMESM1</taxon>
    </lineage>
</organism>
<keyword evidence="2" id="KW-1185">Reference proteome</keyword>
<evidence type="ECO:0000313" key="1">
    <source>
        <dbReference type="EMBL" id="AKO61584.1"/>
    </source>
</evidence>
<dbReference type="RefSeq" id="YP_010077777.1">
    <property type="nucleotide sequence ID" value="NC_054952.1"/>
</dbReference>
<dbReference type="KEGG" id="vg:65066693"/>
<proteinExistence type="predicted"/>
<evidence type="ECO:0000313" key="2">
    <source>
        <dbReference type="Proteomes" id="UP000224291"/>
    </source>
</evidence>
<protein>
    <submittedName>
        <fullName evidence="1">Uncharacterized protein</fullName>
    </submittedName>
</protein>
<sequence>MANINILENGAVKHAVIHAYAELMSEEEQARWQPGGIKDIVLTIDGVEVDFTKLISSIYKRFEAGVQKEAQEIALEMVSGDQRLQRIQQVLQNVEWQIKGAVREAFGSEWVASDDC</sequence>
<accession>A0A0H4ITD6</accession>
<dbReference type="GeneID" id="65066693"/>
<name>A0A0H4ITD6_9CAUD</name>